<dbReference type="Proteomes" id="UP000198661">
    <property type="component" value="Unassembled WGS sequence"/>
</dbReference>
<feature type="transmembrane region" description="Helical" evidence="1">
    <location>
        <begin position="62"/>
        <end position="81"/>
    </location>
</feature>
<protein>
    <submittedName>
        <fullName evidence="2">Uncharacterized protein</fullName>
    </submittedName>
</protein>
<keyword evidence="1" id="KW-1133">Transmembrane helix</keyword>
<proteinExistence type="predicted"/>
<evidence type="ECO:0000313" key="3">
    <source>
        <dbReference type="Proteomes" id="UP000198661"/>
    </source>
</evidence>
<name>A0A1I2MQV2_9BACL</name>
<accession>A0A1I2MQV2</accession>
<reference evidence="2 3" key="1">
    <citation type="submission" date="2016-10" db="EMBL/GenBank/DDBJ databases">
        <authorList>
            <person name="de Groot N.N."/>
        </authorList>
    </citation>
    <scope>NUCLEOTIDE SEQUENCE [LARGE SCALE GENOMIC DNA]</scope>
    <source>
        <strain evidence="2 3">DSM 44945</strain>
    </source>
</reference>
<evidence type="ECO:0000313" key="2">
    <source>
        <dbReference type="EMBL" id="SFF93270.1"/>
    </source>
</evidence>
<feature type="transmembrane region" description="Helical" evidence="1">
    <location>
        <begin position="102"/>
        <end position="123"/>
    </location>
</feature>
<keyword evidence="3" id="KW-1185">Reference proteome</keyword>
<dbReference type="AlphaFoldDB" id="A0A1I2MQV2"/>
<keyword evidence="1" id="KW-0812">Transmembrane</keyword>
<dbReference type="STRING" id="201973.SAMN04488025_10938"/>
<evidence type="ECO:0000256" key="1">
    <source>
        <dbReference type="SAM" id="Phobius"/>
    </source>
</evidence>
<sequence length="165" mass="18589">MNRPLEKLDSAYPFGESSRGGRKMKTVWAFGFRLFCLNVLIAFVLGLLVVSCALIMPGQPLIFYSIVGLFFFVYLACWYYYAKWVYERRAEEVLIRSTLVGFLPNFALGIVGLTFANLLALLAGKPSTIFVYSLFSVSSILLGAAGLFAIFLYKKHLDRRRAENA</sequence>
<gene>
    <name evidence="2" type="ORF">SAMN04488025_10938</name>
</gene>
<keyword evidence="1" id="KW-0472">Membrane</keyword>
<dbReference type="EMBL" id="FOOK01000009">
    <property type="protein sequence ID" value="SFF93270.1"/>
    <property type="molecule type" value="Genomic_DNA"/>
</dbReference>
<organism evidence="2 3">
    <name type="scientific">Planifilum fulgidum</name>
    <dbReference type="NCBI Taxonomy" id="201973"/>
    <lineage>
        <taxon>Bacteria</taxon>
        <taxon>Bacillati</taxon>
        <taxon>Bacillota</taxon>
        <taxon>Bacilli</taxon>
        <taxon>Bacillales</taxon>
        <taxon>Thermoactinomycetaceae</taxon>
        <taxon>Planifilum</taxon>
    </lineage>
</organism>
<feature type="transmembrane region" description="Helical" evidence="1">
    <location>
        <begin position="27"/>
        <end position="56"/>
    </location>
</feature>
<feature type="transmembrane region" description="Helical" evidence="1">
    <location>
        <begin position="129"/>
        <end position="153"/>
    </location>
</feature>